<feature type="transmembrane region" description="Helical" evidence="1">
    <location>
        <begin position="20"/>
        <end position="45"/>
    </location>
</feature>
<dbReference type="RefSeq" id="WP_390251687.1">
    <property type="nucleotide sequence ID" value="NZ_JBHSDT010000004.1"/>
</dbReference>
<reference evidence="3" key="1">
    <citation type="journal article" date="2019" name="Int. J. Syst. Evol. Microbiol.">
        <title>The Global Catalogue of Microorganisms (GCM) 10K type strain sequencing project: providing services to taxonomists for standard genome sequencing and annotation.</title>
        <authorList>
            <consortium name="The Broad Institute Genomics Platform"/>
            <consortium name="The Broad Institute Genome Sequencing Center for Infectious Disease"/>
            <person name="Wu L."/>
            <person name="Ma J."/>
        </authorList>
    </citation>
    <scope>NUCLEOTIDE SEQUENCE [LARGE SCALE GENOMIC DNA]</scope>
    <source>
        <strain evidence="3">CCUG 37865</strain>
    </source>
</reference>
<evidence type="ECO:0000256" key="1">
    <source>
        <dbReference type="SAM" id="Phobius"/>
    </source>
</evidence>
<comment type="caution">
    <text evidence="2">The sequence shown here is derived from an EMBL/GenBank/DDBJ whole genome shotgun (WGS) entry which is preliminary data.</text>
</comment>
<evidence type="ECO:0000313" key="3">
    <source>
        <dbReference type="Proteomes" id="UP001595882"/>
    </source>
</evidence>
<keyword evidence="1" id="KW-0812">Transmembrane</keyword>
<organism evidence="2 3">
    <name type="scientific">Gracilibacillus xinjiangensis</name>
    <dbReference type="NCBI Taxonomy" id="1193282"/>
    <lineage>
        <taxon>Bacteria</taxon>
        <taxon>Bacillati</taxon>
        <taxon>Bacillota</taxon>
        <taxon>Bacilli</taxon>
        <taxon>Bacillales</taxon>
        <taxon>Bacillaceae</taxon>
        <taxon>Gracilibacillus</taxon>
    </lineage>
</organism>
<accession>A0ABV8WVY7</accession>
<dbReference type="EMBL" id="JBHSDT010000004">
    <property type="protein sequence ID" value="MFC4403293.1"/>
    <property type="molecule type" value="Genomic_DNA"/>
</dbReference>
<keyword evidence="1" id="KW-0472">Membrane</keyword>
<proteinExistence type="predicted"/>
<dbReference type="Proteomes" id="UP001595882">
    <property type="component" value="Unassembled WGS sequence"/>
</dbReference>
<name>A0ABV8WVY7_9BACI</name>
<keyword evidence="1" id="KW-1133">Transmembrane helix</keyword>
<sequence length="46" mass="5140">MNQKAEVNRLELENEYLRRLLGLSWILVGILLVTVAIGGGAAFWIV</sequence>
<evidence type="ECO:0000313" key="2">
    <source>
        <dbReference type="EMBL" id="MFC4403293.1"/>
    </source>
</evidence>
<keyword evidence="3" id="KW-1185">Reference proteome</keyword>
<gene>
    <name evidence="2" type="ORF">ACFOY7_09400</name>
</gene>
<protein>
    <submittedName>
        <fullName evidence="2">Uncharacterized protein</fullName>
    </submittedName>
</protein>